<evidence type="ECO:0000313" key="2">
    <source>
        <dbReference type="Proteomes" id="UP000182658"/>
    </source>
</evidence>
<name>A0A1J7I4E0_9PEZI</name>
<keyword evidence="2" id="KW-1185">Reference proteome</keyword>
<organism evidence="1 2">
    <name type="scientific">Coniochaeta ligniaria NRRL 30616</name>
    <dbReference type="NCBI Taxonomy" id="1408157"/>
    <lineage>
        <taxon>Eukaryota</taxon>
        <taxon>Fungi</taxon>
        <taxon>Dikarya</taxon>
        <taxon>Ascomycota</taxon>
        <taxon>Pezizomycotina</taxon>
        <taxon>Sordariomycetes</taxon>
        <taxon>Sordariomycetidae</taxon>
        <taxon>Coniochaetales</taxon>
        <taxon>Coniochaetaceae</taxon>
        <taxon>Coniochaeta</taxon>
    </lineage>
</organism>
<accession>A0A1J7I4E0</accession>
<dbReference type="AlphaFoldDB" id="A0A1J7I4E0"/>
<reference evidence="1 2" key="1">
    <citation type="submission" date="2016-10" db="EMBL/GenBank/DDBJ databases">
        <title>Draft genome sequence of Coniochaeta ligniaria NRRL30616, a lignocellulolytic fungus for bioabatement of inhibitors in plant biomass hydrolysates.</title>
        <authorList>
            <consortium name="DOE Joint Genome Institute"/>
            <person name="Jimenez D.J."/>
            <person name="Hector R.E."/>
            <person name="Riley R."/>
            <person name="Sun H."/>
            <person name="Grigoriev I.V."/>
            <person name="Van Elsas J.D."/>
            <person name="Nichols N.N."/>
        </authorList>
    </citation>
    <scope>NUCLEOTIDE SEQUENCE [LARGE SCALE GENOMIC DNA]</scope>
    <source>
        <strain evidence="1 2">NRRL 30616</strain>
    </source>
</reference>
<dbReference type="EMBL" id="KV875117">
    <property type="protein sequence ID" value="OIW22390.1"/>
    <property type="molecule type" value="Genomic_DNA"/>
</dbReference>
<evidence type="ECO:0008006" key="3">
    <source>
        <dbReference type="Google" id="ProtNLM"/>
    </source>
</evidence>
<proteinExistence type="predicted"/>
<protein>
    <recommendedName>
        <fullName evidence="3">Ankyrin</fullName>
    </recommendedName>
</protein>
<dbReference type="InParanoid" id="A0A1J7I4E0"/>
<sequence>MEQTFPSTHPAPTNDAIAAAAANNHKALETAPAMIGRTPLSYACEAGSVLAVEALLAWNNADATTPPEVEA</sequence>
<gene>
    <name evidence="1" type="ORF">CONLIGDRAFT_687615</name>
</gene>
<dbReference type="Proteomes" id="UP000182658">
    <property type="component" value="Unassembled WGS sequence"/>
</dbReference>
<evidence type="ECO:0000313" key="1">
    <source>
        <dbReference type="EMBL" id="OIW22390.1"/>
    </source>
</evidence>